<dbReference type="Proteomes" id="UP000676336">
    <property type="component" value="Unassembled WGS sequence"/>
</dbReference>
<evidence type="ECO:0000313" key="2">
    <source>
        <dbReference type="Proteomes" id="UP000676336"/>
    </source>
</evidence>
<accession>A0A8S2XBC4</accession>
<feature type="non-terminal residue" evidence="1">
    <location>
        <position position="56"/>
    </location>
</feature>
<gene>
    <name evidence="1" type="ORF">SMN809_LOCUS34379</name>
</gene>
<organism evidence="1 2">
    <name type="scientific">Rotaria magnacalcarata</name>
    <dbReference type="NCBI Taxonomy" id="392030"/>
    <lineage>
        <taxon>Eukaryota</taxon>
        <taxon>Metazoa</taxon>
        <taxon>Spiralia</taxon>
        <taxon>Gnathifera</taxon>
        <taxon>Rotifera</taxon>
        <taxon>Eurotatoria</taxon>
        <taxon>Bdelloidea</taxon>
        <taxon>Philodinida</taxon>
        <taxon>Philodinidae</taxon>
        <taxon>Rotaria</taxon>
    </lineage>
</organism>
<evidence type="ECO:0000313" key="1">
    <source>
        <dbReference type="EMBL" id="CAF4488991.1"/>
    </source>
</evidence>
<name>A0A8S2XBC4_9BILA</name>
<proteinExistence type="predicted"/>
<protein>
    <submittedName>
        <fullName evidence="1">Uncharacterized protein</fullName>
    </submittedName>
</protein>
<comment type="caution">
    <text evidence="1">The sequence shown here is derived from an EMBL/GenBank/DDBJ whole genome shotgun (WGS) entry which is preliminary data.</text>
</comment>
<reference evidence="1" key="1">
    <citation type="submission" date="2021-02" db="EMBL/GenBank/DDBJ databases">
        <authorList>
            <person name="Nowell W R."/>
        </authorList>
    </citation>
    <scope>NUCLEOTIDE SEQUENCE</scope>
</reference>
<dbReference type="EMBL" id="CAJOBI010078759">
    <property type="protein sequence ID" value="CAF4488991.1"/>
    <property type="molecule type" value="Genomic_DNA"/>
</dbReference>
<sequence>MFTSNASAIILEFYLYQNIANSKNWRISGLLGWTAIILDERLMNALTSTFGSEGMR</sequence>
<dbReference type="AlphaFoldDB" id="A0A8S2XBC4"/>